<dbReference type="Proteomes" id="UP000231932">
    <property type="component" value="Chromosome"/>
</dbReference>
<dbReference type="KEGG" id="kyr:CVV65_08365"/>
<reference evidence="3" key="1">
    <citation type="submission" date="2017-11" db="EMBL/GenBank/DDBJ databases">
        <title>Complete Genome Sequence of Kyrpidia sp. Strain EA-1, a thermophilic, hydrogen-oxidizing Bacterium, isolated from the Azores.</title>
        <authorList>
            <person name="Reiner J.E."/>
            <person name="Lapp C.J."/>
            <person name="Bunk B."/>
            <person name="Gescher J."/>
        </authorList>
    </citation>
    <scope>NUCLEOTIDE SEQUENCE [LARGE SCALE GENOMIC DNA]</scope>
    <source>
        <strain evidence="3">EA-1</strain>
    </source>
</reference>
<dbReference type="Proteomes" id="UP000502196">
    <property type="component" value="Chromosome"/>
</dbReference>
<protein>
    <submittedName>
        <fullName evidence="2">Morphogenic spore protein</fullName>
    </submittedName>
    <submittedName>
        <fullName evidence="1">Outer spore coat protein CotE</fullName>
    </submittedName>
</protein>
<accession>A0A2K8N770</accession>
<keyword evidence="1" id="KW-0167">Capsid protein</keyword>
<dbReference type="AlphaFoldDB" id="A0A2K8N770"/>
<dbReference type="Pfam" id="PF10628">
    <property type="entry name" value="CotE"/>
    <property type="match status" value="1"/>
</dbReference>
<keyword evidence="3" id="KW-1185">Reference proteome</keyword>
<evidence type="ECO:0000313" key="1">
    <source>
        <dbReference type="EMBL" id="ATY84935.1"/>
    </source>
</evidence>
<keyword evidence="1" id="KW-0946">Virion</keyword>
<evidence type="ECO:0000313" key="2">
    <source>
        <dbReference type="EMBL" id="CAB3393222.1"/>
    </source>
</evidence>
<dbReference type="RefSeq" id="WP_013075608.1">
    <property type="nucleotide sequence ID" value="NZ_CP024955.1"/>
</dbReference>
<gene>
    <name evidence="2" type="primary">cotE</name>
    <name evidence="2" type="ORF">COOX1_1802</name>
    <name evidence="1" type="ORF">CVV65_08365</name>
</gene>
<dbReference type="EMBL" id="LR792683">
    <property type="protein sequence ID" value="CAB3393222.1"/>
    <property type="molecule type" value="Genomic_DNA"/>
</dbReference>
<organism evidence="1 3">
    <name type="scientific">Kyrpidia spormannii</name>
    <dbReference type="NCBI Taxonomy" id="2055160"/>
    <lineage>
        <taxon>Bacteria</taxon>
        <taxon>Bacillati</taxon>
        <taxon>Bacillota</taxon>
        <taxon>Bacilli</taxon>
        <taxon>Bacillales</taxon>
        <taxon>Alicyclobacillaceae</taxon>
        <taxon>Kyrpidia</taxon>
    </lineage>
</organism>
<sequence length="175" mass="19497">MASTARDAGCREIITDAVCGRGSRYSQMTYTIHPTNRPSTIGGCWVMNHTYEGHLIGDLVEVRGRMDINVWYAYNNNSETAVAKDTVSYVEQIPLRDLDPHCLQDRREVMVKVIQPPHCLDAVIASGGTDIAVRVEKELAAEVIGRTKLFVMVCEPPGKKDEDEDLIEDEAEEMA</sequence>
<dbReference type="OrthoDB" id="2374983at2"/>
<evidence type="ECO:0000313" key="4">
    <source>
        <dbReference type="Proteomes" id="UP000502196"/>
    </source>
</evidence>
<proteinExistence type="predicted"/>
<dbReference type="EMBL" id="CP024955">
    <property type="protein sequence ID" value="ATY84935.1"/>
    <property type="molecule type" value="Genomic_DNA"/>
</dbReference>
<name>A0A2K8N770_9BACL</name>
<reference evidence="1" key="2">
    <citation type="journal article" date="2018" name="Genome Announc.">
        <title>Complete Genome Sequence of Kyrpidia sp. Strain EA-1, a Thermophilic Knallgas Bacterium, Isolated from the Azores.</title>
        <authorList>
            <person name="Reiner J.E."/>
            <person name="Lapp C.J."/>
            <person name="Bunk B."/>
            <person name="Sproer C."/>
            <person name="Overmann J."/>
            <person name="Gescher J."/>
        </authorList>
    </citation>
    <scope>NUCLEOTIDE SEQUENCE</scope>
    <source>
        <strain evidence="1">EA-1</strain>
    </source>
</reference>
<evidence type="ECO:0000313" key="3">
    <source>
        <dbReference type="Proteomes" id="UP000231932"/>
    </source>
</evidence>
<reference evidence="2 4" key="3">
    <citation type="submission" date="2020-04" db="EMBL/GenBank/DDBJ databases">
        <authorList>
            <person name="Hogendoorn C."/>
        </authorList>
    </citation>
    <scope>NUCLEOTIDE SEQUENCE [LARGE SCALE GENOMIC DNA]</scope>
    <source>
        <strain evidence="2">COOX1</strain>
    </source>
</reference>
<dbReference type="InterPro" id="IPR018901">
    <property type="entry name" value="Spore_coat_CotE"/>
</dbReference>